<feature type="compositionally biased region" description="Polar residues" evidence="1">
    <location>
        <begin position="179"/>
        <end position="188"/>
    </location>
</feature>
<feature type="region of interest" description="Disordered" evidence="1">
    <location>
        <begin position="1"/>
        <end position="31"/>
    </location>
</feature>
<evidence type="ECO:0008006" key="5">
    <source>
        <dbReference type="Google" id="ProtNLM"/>
    </source>
</evidence>
<keyword evidence="4" id="KW-1185">Reference proteome</keyword>
<keyword evidence="2" id="KW-0472">Membrane</keyword>
<comment type="caution">
    <text evidence="3">The sequence shown here is derived from an EMBL/GenBank/DDBJ whole genome shotgun (WGS) entry which is preliminary data.</text>
</comment>
<feature type="transmembrane region" description="Helical" evidence="2">
    <location>
        <begin position="88"/>
        <end position="105"/>
    </location>
</feature>
<protein>
    <recommendedName>
        <fullName evidence="5">Tryptophan-associated transmembrane protein</fullName>
    </recommendedName>
</protein>
<evidence type="ECO:0000256" key="1">
    <source>
        <dbReference type="SAM" id="MobiDB-lite"/>
    </source>
</evidence>
<keyword evidence="2" id="KW-0812">Transmembrane</keyword>
<dbReference type="RefSeq" id="WP_249044247.1">
    <property type="nucleotide sequence ID" value="NZ_JAGIOO010000001.1"/>
</dbReference>
<evidence type="ECO:0000313" key="3">
    <source>
        <dbReference type="EMBL" id="MBP2477307.1"/>
    </source>
</evidence>
<dbReference type="InterPro" id="IPR019051">
    <property type="entry name" value="Trp_biosyn_TM_oprn/chp"/>
</dbReference>
<feature type="region of interest" description="Disordered" evidence="1">
    <location>
        <begin position="166"/>
        <end position="203"/>
    </location>
</feature>
<sequence>MTAEPGDTGKGGDRAETAQPDPALPERPARKPGAGPLWTVVLLLLAAALALWGASALAPGLSTAVGLAAFAGAAVAGVLASAGWFRRVLGAVVVLVAIGGGALLWDGFSAHAVAGSALAVAGLLALLGAGILVFAKGGAMPGMGGKYAADKEVRRSVDADRRLWESLSEGADPTLAEGTETTNDLATQGGSGDPVPEPDRRRG</sequence>
<dbReference type="EMBL" id="JAGIOO010000001">
    <property type="protein sequence ID" value="MBP2477307.1"/>
    <property type="molecule type" value="Genomic_DNA"/>
</dbReference>
<evidence type="ECO:0000313" key="4">
    <source>
        <dbReference type="Proteomes" id="UP001519363"/>
    </source>
</evidence>
<proteinExistence type="predicted"/>
<dbReference type="Pfam" id="PF09534">
    <property type="entry name" value="Trp_oprn_chp"/>
    <property type="match status" value="1"/>
</dbReference>
<feature type="transmembrane region" description="Helical" evidence="2">
    <location>
        <begin position="61"/>
        <end position="81"/>
    </location>
</feature>
<feature type="transmembrane region" description="Helical" evidence="2">
    <location>
        <begin position="37"/>
        <end position="55"/>
    </location>
</feature>
<keyword evidence="2" id="KW-1133">Transmembrane helix</keyword>
<accession>A0ABS5AL54</accession>
<dbReference type="Proteomes" id="UP001519363">
    <property type="component" value="Unassembled WGS sequence"/>
</dbReference>
<reference evidence="3 4" key="1">
    <citation type="submission" date="2021-03" db="EMBL/GenBank/DDBJ databases">
        <title>Sequencing the genomes of 1000 actinobacteria strains.</title>
        <authorList>
            <person name="Klenk H.-P."/>
        </authorList>
    </citation>
    <scope>NUCLEOTIDE SEQUENCE [LARGE SCALE GENOMIC DNA]</scope>
    <source>
        <strain evidence="3 4">DSM 44580</strain>
    </source>
</reference>
<evidence type="ECO:0000256" key="2">
    <source>
        <dbReference type="SAM" id="Phobius"/>
    </source>
</evidence>
<gene>
    <name evidence="3" type="ORF">JOF53_006179</name>
</gene>
<feature type="transmembrane region" description="Helical" evidence="2">
    <location>
        <begin position="111"/>
        <end position="135"/>
    </location>
</feature>
<organism evidence="3 4">
    <name type="scientific">Crossiella equi</name>
    <dbReference type="NCBI Taxonomy" id="130796"/>
    <lineage>
        <taxon>Bacteria</taxon>
        <taxon>Bacillati</taxon>
        <taxon>Actinomycetota</taxon>
        <taxon>Actinomycetes</taxon>
        <taxon>Pseudonocardiales</taxon>
        <taxon>Pseudonocardiaceae</taxon>
        <taxon>Crossiella</taxon>
    </lineage>
</organism>
<name>A0ABS5AL54_9PSEU</name>